<dbReference type="InterPro" id="IPR019320">
    <property type="entry name" value="BORCS8"/>
</dbReference>
<sequence>MHGFSTVDGFVEITECMAEMIKYVANEPSVGLFYVQQHVQNAAPNVINIRKSVVERSRETSLNTEDLEDSITMVRSMKECGLPIANEMIKDIRKSLVIMSEKQEKRGSVLRSSSSGFLMRRSSSTETPPGWSDADEAVTVKDVKKSGYYFSTMFKTAKEKASGFKWPQIDLKETIPSFSYPSQLVASSSGSSSVVVAEAEELPLSSEAADDAAEEHQTDAKDEPEGTSPPHSNAISVPEDYDVFKADKQAKLEEWLVESGGKRDRLPPSK</sequence>
<organism evidence="6 7">
    <name type="scientific">Linum tenue</name>
    <dbReference type="NCBI Taxonomy" id="586396"/>
    <lineage>
        <taxon>Eukaryota</taxon>
        <taxon>Viridiplantae</taxon>
        <taxon>Streptophyta</taxon>
        <taxon>Embryophyta</taxon>
        <taxon>Tracheophyta</taxon>
        <taxon>Spermatophyta</taxon>
        <taxon>Magnoliopsida</taxon>
        <taxon>eudicotyledons</taxon>
        <taxon>Gunneridae</taxon>
        <taxon>Pentapetalae</taxon>
        <taxon>rosids</taxon>
        <taxon>fabids</taxon>
        <taxon>Malpighiales</taxon>
        <taxon>Linaceae</taxon>
        <taxon>Linum</taxon>
    </lineage>
</organism>
<dbReference type="PANTHER" id="PTHR21146">
    <property type="entry name" value="MEF2B PROTEIN"/>
    <property type="match status" value="1"/>
</dbReference>
<evidence type="ECO:0000256" key="2">
    <source>
        <dbReference type="ARBA" id="ARBA00010463"/>
    </source>
</evidence>
<keyword evidence="4" id="KW-0458">Lysosome</keyword>
<feature type="compositionally biased region" description="Basic and acidic residues" evidence="5">
    <location>
        <begin position="214"/>
        <end position="224"/>
    </location>
</feature>
<comment type="subcellular location">
    <subcellularLocation>
        <location evidence="1">Lysosome membrane</location>
    </subcellularLocation>
</comment>
<keyword evidence="7" id="KW-1185">Reference proteome</keyword>
<evidence type="ECO:0000256" key="3">
    <source>
        <dbReference type="ARBA" id="ARBA00023136"/>
    </source>
</evidence>
<comment type="similarity">
    <text evidence="2">Belongs to the BORCS8 family.</text>
</comment>
<proteinExistence type="inferred from homology"/>
<accession>A0AAV0JPX5</accession>
<feature type="region of interest" description="Disordered" evidence="5">
    <location>
        <begin position="202"/>
        <end position="239"/>
    </location>
</feature>
<keyword evidence="3" id="KW-0472">Membrane</keyword>
<dbReference type="AlphaFoldDB" id="A0AAV0JPX5"/>
<evidence type="ECO:0000256" key="5">
    <source>
        <dbReference type="SAM" id="MobiDB-lite"/>
    </source>
</evidence>
<name>A0AAV0JPX5_9ROSI</name>
<gene>
    <name evidence="6" type="ORF">LITE_LOCUS14960</name>
</gene>
<evidence type="ECO:0000313" key="7">
    <source>
        <dbReference type="Proteomes" id="UP001154282"/>
    </source>
</evidence>
<evidence type="ECO:0000256" key="1">
    <source>
        <dbReference type="ARBA" id="ARBA00004656"/>
    </source>
</evidence>
<dbReference type="EMBL" id="CAMGYJ010000005">
    <property type="protein sequence ID" value="CAI0410938.1"/>
    <property type="molecule type" value="Genomic_DNA"/>
</dbReference>
<dbReference type="Pfam" id="PF10167">
    <property type="entry name" value="BORCS8"/>
    <property type="match status" value="1"/>
</dbReference>
<dbReference type="Proteomes" id="UP001154282">
    <property type="component" value="Unassembled WGS sequence"/>
</dbReference>
<dbReference type="PANTHER" id="PTHR21146:SF0">
    <property type="entry name" value="BLOC-1-RELATED COMPLEX SUBUNIT 8"/>
    <property type="match status" value="1"/>
</dbReference>
<evidence type="ECO:0000256" key="4">
    <source>
        <dbReference type="ARBA" id="ARBA00023228"/>
    </source>
</evidence>
<dbReference type="GO" id="GO:0005765">
    <property type="term" value="C:lysosomal membrane"/>
    <property type="evidence" value="ECO:0007669"/>
    <property type="project" value="UniProtKB-SubCell"/>
</dbReference>
<comment type="caution">
    <text evidence="6">The sequence shown here is derived from an EMBL/GenBank/DDBJ whole genome shotgun (WGS) entry which is preliminary data.</text>
</comment>
<protein>
    <submittedName>
        <fullName evidence="6">Uncharacterized protein</fullName>
    </submittedName>
</protein>
<evidence type="ECO:0000313" key="6">
    <source>
        <dbReference type="EMBL" id="CAI0410938.1"/>
    </source>
</evidence>
<reference evidence="6" key="1">
    <citation type="submission" date="2022-08" db="EMBL/GenBank/DDBJ databases">
        <authorList>
            <person name="Gutierrez-Valencia J."/>
        </authorList>
    </citation>
    <scope>NUCLEOTIDE SEQUENCE</scope>
</reference>